<dbReference type="RefSeq" id="WP_307412204.1">
    <property type="nucleotide sequence ID" value="NZ_JAUSUR010000012.1"/>
</dbReference>
<dbReference type="EMBL" id="JAUSUR010000012">
    <property type="protein sequence ID" value="MDQ0363291.1"/>
    <property type="molecule type" value="Genomic_DNA"/>
</dbReference>
<dbReference type="InterPro" id="IPR027994">
    <property type="entry name" value="WxL_dom"/>
</dbReference>
<comment type="caution">
    <text evidence="3">The sequence shown here is derived from an EMBL/GenBank/DDBJ whole genome shotgun (WGS) entry which is preliminary data.</text>
</comment>
<dbReference type="Pfam" id="PF20585">
    <property type="entry name" value="Pectate_lyase_5"/>
    <property type="match status" value="1"/>
</dbReference>
<evidence type="ECO:0000259" key="2">
    <source>
        <dbReference type="Pfam" id="PF13731"/>
    </source>
</evidence>
<sequence>MKKTKIISLVVIVVLGIFTLFSSVYGNEVTTDTDEEDTNITEETKVETDETFDTPDLEEATEEETKETEEVDTEQKDTTEEVSTVPSALAVNELAVSSYSELKATLESSTDGINTIYLASDITMETTGITVSSAKSNVVIDGTYDGVRHTITEGKAAGATNNIYINNANMSSFTLRNVDIFAYNYYGTVKVADAVSGVTLIYDNIVYNGPQITHNPYGHAVYKDSTINIQYNGTSAAQEVAEVVNVDFYGTVNITHSNAYHIFYFYQPSAMTFHENSTVTVNAGSNPMFYNSTVAITMEKNASFYYVSSGPKLSNLNNSIRSMTLGENSTFDIKLNGTTTLDYATRFNGEVVINKDANFNITTQAPISTYLIYGTTANNWTLNGGNVTIETNASVTNVVSANTIKINSGSFSINNNVTQAIGVTLTNGITVESGGSYYQYSKQTTAYSFNARGTGSGGGVNINGGSFHLEAGSVSAQYLLGSTAPVIIGKDSDVYVYAGSGPGTALIYMTAAAGYIDISDPRSVLFYSPGKRVIQYTGTRQFNMTANQINFWTTAALPGYQLWNPPQYFWNKRYTDENYTINGTLAAGVNGVYTIISSNYEADDGSTGNPVNQFIMSNLSVLSLGRLELSVDPISVQKSTLSGVSVPNAILLIEYNGKEQTINADENGNFTTTLNNLTVGDRIDVTANNRYYLYQKADVIVEDNGGLSFRYVPETLAFHTVDIPSIPTLVQRQVEAWTIQIEDTRTTKTNWKLFVTLEQPFMDENNNTVNDLNLVYIDEANEEFILSSQPILVYYGDANQELTNVLWDSNHGILVKVFPGVIYKDTEYNAKVTWTLQDTP</sequence>
<evidence type="ECO:0000256" key="1">
    <source>
        <dbReference type="SAM" id="MobiDB-lite"/>
    </source>
</evidence>
<reference evidence="3 4" key="1">
    <citation type="submission" date="2023-07" db="EMBL/GenBank/DDBJ databases">
        <title>Genomic Encyclopedia of Type Strains, Phase IV (KMG-IV): sequencing the most valuable type-strain genomes for metagenomic binning, comparative biology and taxonomic classification.</title>
        <authorList>
            <person name="Goeker M."/>
        </authorList>
    </citation>
    <scope>NUCLEOTIDE SEQUENCE [LARGE SCALE GENOMIC DNA]</scope>
    <source>
        <strain evidence="3 4">DSM 16784</strain>
    </source>
</reference>
<proteinExistence type="predicted"/>
<name>A0ABU0E981_9FIRM</name>
<feature type="region of interest" description="Disordered" evidence="1">
    <location>
        <begin position="31"/>
        <end position="84"/>
    </location>
</feature>
<keyword evidence="4" id="KW-1185">Reference proteome</keyword>
<protein>
    <recommendedName>
        <fullName evidence="2">WxL domain-containing protein</fullName>
    </recommendedName>
</protein>
<feature type="compositionally biased region" description="Acidic residues" evidence="1">
    <location>
        <begin position="31"/>
        <end position="40"/>
    </location>
</feature>
<dbReference type="Proteomes" id="UP001230220">
    <property type="component" value="Unassembled WGS sequence"/>
</dbReference>
<feature type="domain" description="WxL" evidence="2">
    <location>
        <begin position="703"/>
        <end position="840"/>
    </location>
</feature>
<feature type="compositionally biased region" description="Acidic residues" evidence="1">
    <location>
        <begin position="49"/>
        <end position="72"/>
    </location>
</feature>
<accession>A0ABU0E981</accession>
<gene>
    <name evidence="3" type="ORF">J2S15_004056</name>
</gene>
<organism evidence="3 4">
    <name type="scientific">Breznakia pachnodae</name>
    <dbReference type="NCBI Taxonomy" id="265178"/>
    <lineage>
        <taxon>Bacteria</taxon>
        <taxon>Bacillati</taxon>
        <taxon>Bacillota</taxon>
        <taxon>Erysipelotrichia</taxon>
        <taxon>Erysipelotrichales</taxon>
        <taxon>Erysipelotrichaceae</taxon>
        <taxon>Breznakia</taxon>
    </lineage>
</organism>
<evidence type="ECO:0000313" key="4">
    <source>
        <dbReference type="Proteomes" id="UP001230220"/>
    </source>
</evidence>
<evidence type="ECO:0000313" key="3">
    <source>
        <dbReference type="EMBL" id="MDQ0363291.1"/>
    </source>
</evidence>
<dbReference type="InterPro" id="IPR046776">
    <property type="entry name" value="Pectate_lyase_5"/>
</dbReference>
<dbReference type="Pfam" id="PF13731">
    <property type="entry name" value="WxL"/>
    <property type="match status" value="1"/>
</dbReference>